<dbReference type="Gene3D" id="3.40.50.300">
    <property type="entry name" value="P-loop containing nucleotide triphosphate hydrolases"/>
    <property type="match status" value="1"/>
</dbReference>
<evidence type="ECO:0000256" key="1">
    <source>
        <dbReference type="ARBA" id="ARBA00022703"/>
    </source>
</evidence>
<dbReference type="PANTHER" id="PTHR46914:SF1">
    <property type="entry name" value="BACULOVIRAL IAP REPEAT-CONTAINING PROTEIN 1"/>
    <property type="match status" value="1"/>
</dbReference>
<dbReference type="InterPro" id="IPR032675">
    <property type="entry name" value="LRR_dom_sf"/>
</dbReference>
<evidence type="ECO:0000256" key="5">
    <source>
        <dbReference type="ARBA" id="ARBA00022833"/>
    </source>
</evidence>
<accession>A0A2G9SGF2</accession>
<evidence type="ECO:0000256" key="4">
    <source>
        <dbReference type="ARBA" id="ARBA00022741"/>
    </source>
</evidence>
<sequence>MIEGEAGSGKTALLKKIALLWASGKCPILNRFNLVFYISVSSTQRHQSLCDIICQQLKGSAASLTEETLGEIIQQLKEKVLFLLDDYGLVGSASRAIEELITKNPWNRSTLAVTVSTDASCKVRQYAKNILSIQDFPLFSSSYILKQLFSHDITFMETFGFYLLLPESAMLQAALTTPLFAFALCVFWVQNFADNKSEDFFICTTYLMHKILKYSTEKDKIEAAVLSCGQLALEGIFQSRFEFTQENLDKAGVQSEDALRFGLLSRFTSQRLKPIFKFFHPLFQEYLAGRKMNALLQSEDVAENKSGLSYLQKINTFLGVQNRYHSFLKNSCMYSPKTATSVISHLFSLMSNPKAFANEGATNVHSLLNLGIMDSLLSVIKPELSQHFVIRMLLEFAIDIANKSKYLDDCAPIILHFIKDKDIVIWERDFWLLKFLHKYPEGLMLMKSLEINLPHDMNNAIPAFWNSEGFKSIWTVPTVEEDYSNAFRHTSDFLTKPEFKYINSLKVPDLSKLGFDPVQHKISVLRIKVVGGDMEDENRLGNIMVFCNLANRIELDVSNCTGFLNFIWPVIDLYKASIVKLSLKATELSREGEELFTHLTSLEILQINEMPPPEYILSNIHNFKELKELEVECPTGKWDIIGVLPEEFKSLQRIEKLVFKNESMETQCEQLASVLPSLKNLKILEVDDQYSVDVEASETFAKALASLEKLEEFIFPRGTAVRQTVSCFIQQLKHMPNLKKLCINHRPLTDSSLLELGKVCADGYVRNLQALDLNHNQDITQSGWRDFLNVIDNVPKLQHFGISRPIQVQFKTEPVTLIALIRCVSKLHNLKQLDMFGWLLDEKDLELLNEMKSEHPNGNNLTLFWQTTLPFHPIIEK</sequence>
<evidence type="ECO:0000313" key="9">
    <source>
        <dbReference type="Proteomes" id="UP000228934"/>
    </source>
</evidence>
<dbReference type="GO" id="GO:0043066">
    <property type="term" value="P:negative regulation of apoptotic process"/>
    <property type="evidence" value="ECO:0007669"/>
    <property type="project" value="InterPro"/>
</dbReference>
<name>A0A2G9SGF2_AQUCT</name>
<dbReference type="PANTHER" id="PTHR46914">
    <property type="entry name" value="BACULOVIRAL IAP REPEAT-CONTAINING PROTEIN 1"/>
    <property type="match status" value="1"/>
</dbReference>
<keyword evidence="6" id="KW-0067">ATP-binding</keyword>
<dbReference type="Proteomes" id="UP000228934">
    <property type="component" value="Unassembled WGS sequence"/>
</dbReference>
<evidence type="ECO:0000313" key="8">
    <source>
        <dbReference type="EMBL" id="PIO39210.1"/>
    </source>
</evidence>
<dbReference type="PROSITE" id="PS50837">
    <property type="entry name" value="NACHT"/>
    <property type="match status" value="1"/>
</dbReference>
<dbReference type="InterPro" id="IPR028789">
    <property type="entry name" value="Naip"/>
</dbReference>
<keyword evidence="9" id="KW-1185">Reference proteome</keyword>
<dbReference type="GO" id="GO:0005524">
    <property type="term" value="F:ATP binding"/>
    <property type="evidence" value="ECO:0007669"/>
    <property type="project" value="UniProtKB-KW"/>
</dbReference>
<keyword evidence="1" id="KW-0053">Apoptosis</keyword>
<dbReference type="OrthoDB" id="4034597at2759"/>
<organism evidence="8 9">
    <name type="scientific">Aquarana catesbeiana</name>
    <name type="common">American bullfrog</name>
    <name type="synonym">Rana catesbeiana</name>
    <dbReference type="NCBI Taxonomy" id="8400"/>
    <lineage>
        <taxon>Eukaryota</taxon>
        <taxon>Metazoa</taxon>
        <taxon>Chordata</taxon>
        <taxon>Craniata</taxon>
        <taxon>Vertebrata</taxon>
        <taxon>Euteleostomi</taxon>
        <taxon>Amphibia</taxon>
        <taxon>Batrachia</taxon>
        <taxon>Anura</taxon>
        <taxon>Neobatrachia</taxon>
        <taxon>Ranoidea</taxon>
        <taxon>Ranidae</taxon>
        <taxon>Aquarana</taxon>
    </lineage>
</organism>
<dbReference type="AlphaFoldDB" id="A0A2G9SGF2"/>
<keyword evidence="3" id="KW-0677">Repeat</keyword>
<dbReference type="SUPFAM" id="SSF52047">
    <property type="entry name" value="RNI-like"/>
    <property type="match status" value="1"/>
</dbReference>
<proteinExistence type="predicted"/>
<gene>
    <name evidence="8" type="ORF">AB205_0130780</name>
</gene>
<dbReference type="GO" id="GO:0046872">
    <property type="term" value="F:metal ion binding"/>
    <property type="evidence" value="ECO:0007669"/>
    <property type="project" value="UniProtKB-KW"/>
</dbReference>
<dbReference type="InterPro" id="IPR007111">
    <property type="entry name" value="NACHT_NTPase"/>
</dbReference>
<dbReference type="GO" id="GO:0070269">
    <property type="term" value="P:pyroptotic inflammatory response"/>
    <property type="evidence" value="ECO:0007669"/>
    <property type="project" value="TreeGrafter"/>
</dbReference>
<dbReference type="GO" id="GO:0016045">
    <property type="term" value="P:detection of bacterium"/>
    <property type="evidence" value="ECO:0007669"/>
    <property type="project" value="TreeGrafter"/>
</dbReference>
<protein>
    <recommendedName>
        <fullName evidence="7">NACHT domain-containing protein</fullName>
    </recommendedName>
</protein>
<keyword evidence="2" id="KW-0479">Metal-binding</keyword>
<dbReference type="SUPFAM" id="SSF52540">
    <property type="entry name" value="P-loop containing nucleoside triphosphate hydrolases"/>
    <property type="match status" value="1"/>
</dbReference>
<evidence type="ECO:0000256" key="3">
    <source>
        <dbReference type="ARBA" id="ARBA00022737"/>
    </source>
</evidence>
<dbReference type="InterPro" id="IPR027417">
    <property type="entry name" value="P-loop_NTPase"/>
</dbReference>
<dbReference type="Pfam" id="PF22524">
    <property type="entry name" value="WHD_Nlrc4"/>
    <property type="match status" value="1"/>
</dbReference>
<dbReference type="GO" id="GO:0072557">
    <property type="term" value="C:IPAF inflammasome complex"/>
    <property type="evidence" value="ECO:0007669"/>
    <property type="project" value="TreeGrafter"/>
</dbReference>
<keyword evidence="5" id="KW-0862">Zinc</keyword>
<evidence type="ECO:0000259" key="7">
    <source>
        <dbReference type="PROSITE" id="PS50837"/>
    </source>
</evidence>
<dbReference type="GO" id="GO:0042742">
    <property type="term" value="P:defense response to bacterium"/>
    <property type="evidence" value="ECO:0007669"/>
    <property type="project" value="TreeGrafter"/>
</dbReference>
<dbReference type="GO" id="GO:0043027">
    <property type="term" value="F:cysteine-type endopeptidase inhibitor activity involved in apoptotic process"/>
    <property type="evidence" value="ECO:0007669"/>
    <property type="project" value="InterPro"/>
</dbReference>
<evidence type="ECO:0000256" key="2">
    <source>
        <dbReference type="ARBA" id="ARBA00022723"/>
    </source>
</evidence>
<dbReference type="InterPro" id="IPR040535">
    <property type="entry name" value="NLRC4_HD"/>
</dbReference>
<keyword evidence="4" id="KW-0547">Nucleotide-binding</keyword>
<dbReference type="Pfam" id="PF17889">
    <property type="entry name" value="NLRC4_HD"/>
    <property type="match status" value="1"/>
</dbReference>
<dbReference type="InterPro" id="IPR053882">
    <property type="entry name" value="Nlrc4-like_WHD"/>
</dbReference>
<dbReference type="GO" id="GO:0006915">
    <property type="term" value="P:apoptotic process"/>
    <property type="evidence" value="ECO:0007669"/>
    <property type="project" value="UniProtKB-KW"/>
</dbReference>
<dbReference type="EMBL" id="KV924578">
    <property type="protein sequence ID" value="PIO39210.1"/>
    <property type="molecule type" value="Genomic_DNA"/>
</dbReference>
<dbReference type="Gene3D" id="3.80.10.10">
    <property type="entry name" value="Ribonuclease Inhibitor"/>
    <property type="match status" value="1"/>
</dbReference>
<evidence type="ECO:0000256" key="6">
    <source>
        <dbReference type="ARBA" id="ARBA00022840"/>
    </source>
</evidence>
<feature type="domain" description="NACHT" evidence="7">
    <location>
        <begin position="1"/>
        <end position="294"/>
    </location>
</feature>
<reference evidence="9" key="1">
    <citation type="journal article" date="2017" name="Nat. Commun.">
        <title>The North American bullfrog draft genome provides insight into hormonal regulation of long noncoding RNA.</title>
        <authorList>
            <person name="Hammond S.A."/>
            <person name="Warren R.L."/>
            <person name="Vandervalk B.P."/>
            <person name="Kucuk E."/>
            <person name="Khan H."/>
            <person name="Gibb E.A."/>
            <person name="Pandoh P."/>
            <person name="Kirk H."/>
            <person name="Zhao Y."/>
            <person name="Jones M."/>
            <person name="Mungall A.J."/>
            <person name="Coope R."/>
            <person name="Pleasance S."/>
            <person name="Moore R.A."/>
            <person name="Holt R.A."/>
            <person name="Round J.M."/>
            <person name="Ohora S."/>
            <person name="Walle B.V."/>
            <person name="Veldhoen N."/>
            <person name="Helbing C.C."/>
            <person name="Birol I."/>
        </authorList>
    </citation>
    <scope>NUCLEOTIDE SEQUENCE [LARGE SCALE GENOMIC DNA]</scope>
</reference>
<dbReference type="Pfam" id="PF05729">
    <property type="entry name" value="NACHT"/>
    <property type="match status" value="1"/>
</dbReference>